<name>A0A1I1DBA1_BREAD</name>
<sequence length="205" mass="23479">MKLLWILLVVMPVFGQELSPERQVFLELRAKHAGGVAAKEFSARLTDAGSKKLLREKIPSGDYFVEVQFHADRGLQLRVKNTDSFYENALSAYERHINEMLLPLLSSSGYWRFQELFVIAQPKPDIMQVGFNKGDAEVAYMFRVGKLGLVERLDYFEDKKKKFAIIIVWKEFDGKYIPVSFKTISYDGTRSAGDFELTGIEIPIN</sequence>
<dbReference type="STRING" id="34097.SAMN02745150_00471"/>
<evidence type="ECO:0000313" key="1">
    <source>
        <dbReference type="EMBL" id="SFB72064.1"/>
    </source>
</evidence>
<organism evidence="1 2">
    <name type="scientific">Brevinema andersonii</name>
    <dbReference type="NCBI Taxonomy" id="34097"/>
    <lineage>
        <taxon>Bacteria</taxon>
        <taxon>Pseudomonadati</taxon>
        <taxon>Spirochaetota</taxon>
        <taxon>Spirochaetia</taxon>
        <taxon>Brevinematales</taxon>
        <taxon>Brevinemataceae</taxon>
        <taxon>Brevinema</taxon>
    </lineage>
</organism>
<proteinExistence type="predicted"/>
<evidence type="ECO:0008006" key="3">
    <source>
        <dbReference type="Google" id="ProtNLM"/>
    </source>
</evidence>
<dbReference type="RefSeq" id="WP_092318115.1">
    <property type="nucleotide sequence ID" value="NZ_FOKY01000001.1"/>
</dbReference>
<dbReference type="EMBL" id="FOKY01000001">
    <property type="protein sequence ID" value="SFB72064.1"/>
    <property type="molecule type" value="Genomic_DNA"/>
</dbReference>
<gene>
    <name evidence="1" type="ORF">SAMN02745150_00471</name>
</gene>
<dbReference type="AlphaFoldDB" id="A0A1I1DBA1"/>
<protein>
    <recommendedName>
        <fullName evidence="3">Outer membrane lipoprotein-sorting protein</fullName>
    </recommendedName>
</protein>
<accession>A0A1I1DBA1</accession>
<keyword evidence="2" id="KW-1185">Reference proteome</keyword>
<reference evidence="2" key="1">
    <citation type="submission" date="2016-10" db="EMBL/GenBank/DDBJ databases">
        <authorList>
            <person name="Varghese N."/>
            <person name="Submissions S."/>
        </authorList>
    </citation>
    <scope>NUCLEOTIDE SEQUENCE [LARGE SCALE GENOMIC DNA]</scope>
    <source>
        <strain evidence="2">ATCC 43811</strain>
    </source>
</reference>
<dbReference type="Proteomes" id="UP000240042">
    <property type="component" value="Unassembled WGS sequence"/>
</dbReference>
<evidence type="ECO:0000313" key="2">
    <source>
        <dbReference type="Proteomes" id="UP000240042"/>
    </source>
</evidence>